<evidence type="ECO:0000313" key="3">
    <source>
        <dbReference type="EMBL" id="QFQ11962.1"/>
    </source>
</evidence>
<keyword evidence="2" id="KW-0472">Membrane</keyword>
<organism evidence="3 4">
    <name type="scientific">Pseudoprevotella muciniphila</name>
    <dbReference type="NCBI Taxonomy" id="2133944"/>
    <lineage>
        <taxon>Bacteria</taxon>
        <taxon>Pseudomonadati</taxon>
        <taxon>Bacteroidota</taxon>
        <taxon>Bacteroidia</taxon>
        <taxon>Bacteroidales</taxon>
        <taxon>Prevotellaceae</taxon>
        <taxon>Pseudoprevotella</taxon>
    </lineage>
</organism>
<keyword evidence="2" id="KW-0812">Transmembrane</keyword>
<keyword evidence="4" id="KW-1185">Reference proteome</keyword>
<feature type="region of interest" description="Disordered" evidence="1">
    <location>
        <begin position="244"/>
        <end position="264"/>
    </location>
</feature>
<reference evidence="3 4" key="1">
    <citation type="submission" date="2018-11" db="EMBL/GenBank/DDBJ databases">
        <authorList>
            <person name="Na S.W."/>
            <person name="Baik M."/>
        </authorList>
    </citation>
    <scope>NUCLEOTIDE SEQUENCE [LARGE SCALE GENOMIC DNA]</scope>
    <source>
        <strain evidence="3 4">E39</strain>
    </source>
</reference>
<keyword evidence="2" id="KW-1133">Transmembrane helix</keyword>
<evidence type="ECO:0000313" key="4">
    <source>
        <dbReference type="Proteomes" id="UP000249375"/>
    </source>
</evidence>
<dbReference type="RefSeq" id="WP_111898922.1">
    <property type="nucleotide sequence ID" value="NZ_CP033459.1"/>
</dbReference>
<dbReference type="KEGG" id="alq:C7Y71_002365"/>
<gene>
    <name evidence="3" type="ORF">C7Y71_002365</name>
</gene>
<name>A0A5P8E4S7_9BACT</name>
<proteinExistence type="predicted"/>
<sequence length="264" mass="29648">MERDKFNNDITEALRRTLAAPPEGMTERFMERLRKEKYITKTFQKKRNVMLWIALPSLVAAAAAICFVVLLPTKKIPTEQQGEVRIALITKEPQHVTLPSQIACEHAYEQPEAMKSVKNSKSVKAPKVKMLRAVENAVQWTSNSTTETVKDVILSADTPQVAEFTSQETINAEKHLMVHAETIVNSPATPPSVSESSINKIKGSQPGYTPEEIQLMRHAEQVRLQALLYAAEITQENIIASQLQNSARSRHKQTQEEKPIIVNI</sequence>
<dbReference type="AlphaFoldDB" id="A0A5P8E4S7"/>
<accession>A0A5P8E4S7</accession>
<dbReference type="Proteomes" id="UP000249375">
    <property type="component" value="Chromosome"/>
</dbReference>
<feature type="compositionally biased region" description="Basic and acidic residues" evidence="1">
    <location>
        <begin position="253"/>
        <end position="264"/>
    </location>
</feature>
<dbReference type="EMBL" id="CP033459">
    <property type="protein sequence ID" value="QFQ11962.1"/>
    <property type="molecule type" value="Genomic_DNA"/>
</dbReference>
<feature type="transmembrane region" description="Helical" evidence="2">
    <location>
        <begin position="49"/>
        <end position="71"/>
    </location>
</feature>
<protein>
    <submittedName>
        <fullName evidence="3">Uncharacterized protein</fullName>
    </submittedName>
</protein>
<evidence type="ECO:0000256" key="2">
    <source>
        <dbReference type="SAM" id="Phobius"/>
    </source>
</evidence>
<evidence type="ECO:0000256" key="1">
    <source>
        <dbReference type="SAM" id="MobiDB-lite"/>
    </source>
</evidence>